<evidence type="ECO:0000313" key="1">
    <source>
        <dbReference type="EMBL" id="GJT65086.1"/>
    </source>
</evidence>
<dbReference type="EMBL" id="BQNB010017602">
    <property type="protein sequence ID" value="GJT65086.1"/>
    <property type="molecule type" value="Genomic_DNA"/>
</dbReference>
<evidence type="ECO:0000313" key="2">
    <source>
        <dbReference type="Proteomes" id="UP001151760"/>
    </source>
</evidence>
<protein>
    <submittedName>
        <fullName evidence="1">Uncharacterized protein</fullName>
    </submittedName>
</protein>
<organism evidence="1 2">
    <name type="scientific">Tanacetum coccineum</name>
    <dbReference type="NCBI Taxonomy" id="301880"/>
    <lineage>
        <taxon>Eukaryota</taxon>
        <taxon>Viridiplantae</taxon>
        <taxon>Streptophyta</taxon>
        <taxon>Embryophyta</taxon>
        <taxon>Tracheophyta</taxon>
        <taxon>Spermatophyta</taxon>
        <taxon>Magnoliopsida</taxon>
        <taxon>eudicotyledons</taxon>
        <taxon>Gunneridae</taxon>
        <taxon>Pentapetalae</taxon>
        <taxon>asterids</taxon>
        <taxon>campanulids</taxon>
        <taxon>Asterales</taxon>
        <taxon>Asteraceae</taxon>
        <taxon>Asteroideae</taxon>
        <taxon>Anthemideae</taxon>
        <taxon>Anthemidinae</taxon>
        <taxon>Tanacetum</taxon>
    </lineage>
</organism>
<comment type="caution">
    <text evidence="1">The sequence shown here is derived from an EMBL/GenBank/DDBJ whole genome shotgun (WGS) entry which is preliminary data.</text>
</comment>
<dbReference type="Proteomes" id="UP001151760">
    <property type="component" value="Unassembled WGS sequence"/>
</dbReference>
<proteinExistence type="predicted"/>
<reference evidence="1" key="2">
    <citation type="submission" date="2022-01" db="EMBL/GenBank/DDBJ databases">
        <authorList>
            <person name="Yamashiro T."/>
            <person name="Shiraishi A."/>
            <person name="Satake H."/>
            <person name="Nakayama K."/>
        </authorList>
    </citation>
    <scope>NUCLEOTIDE SEQUENCE</scope>
</reference>
<gene>
    <name evidence="1" type="ORF">Tco_1016566</name>
</gene>
<sequence length="215" mass="25196">MMMSPMILVVGDEKQPVEAENLVDAGHNEDQEEAFLMAQAAHEIVGEKGWNMKSNLKTLCHQRGIFSNGLVVLPNDDEEWWKMFSAEISVQFKVDVAYMSLALVEMLQETKRLTDLKVAKDKSEEALRIITPTRRKVQEQKLAETVNKRIQQLNKSMEEYLKCIEFIDEQQRITKFKYQVRKSTKIATMNITRNNQPLNYKIYKQFRLKMLEFTE</sequence>
<accession>A0ABQ5FP43</accession>
<reference evidence="1" key="1">
    <citation type="journal article" date="2022" name="Int. J. Mol. Sci.">
        <title>Draft Genome of Tanacetum Coccineum: Genomic Comparison of Closely Related Tanacetum-Family Plants.</title>
        <authorList>
            <person name="Yamashiro T."/>
            <person name="Shiraishi A."/>
            <person name="Nakayama K."/>
            <person name="Satake H."/>
        </authorList>
    </citation>
    <scope>NUCLEOTIDE SEQUENCE</scope>
</reference>
<keyword evidence="2" id="KW-1185">Reference proteome</keyword>
<name>A0ABQ5FP43_9ASTR</name>